<dbReference type="GO" id="GO:0006281">
    <property type="term" value="P:DNA repair"/>
    <property type="evidence" value="ECO:0007669"/>
    <property type="project" value="InterPro"/>
</dbReference>
<dbReference type="FunFam" id="3.40.140.10:FF:000138">
    <property type="entry name" value="Mov34/MPN/PAD-1 metallopeptidase, putative"/>
    <property type="match status" value="1"/>
</dbReference>
<gene>
    <name evidence="3" type="ORF">TEOVI_000045200</name>
</gene>
<dbReference type="Gene3D" id="3.40.140.10">
    <property type="entry name" value="Cytidine Deaminase, domain 2"/>
    <property type="match status" value="1"/>
</dbReference>
<dbReference type="AlphaFoldDB" id="A0A1G4I6P6"/>
<accession>A0A1G4I6P6</accession>
<feature type="domain" description="MPN" evidence="2">
    <location>
        <begin position="11"/>
        <end position="172"/>
    </location>
</feature>
<evidence type="ECO:0000313" key="4">
    <source>
        <dbReference type="Proteomes" id="UP000195570"/>
    </source>
</evidence>
<evidence type="ECO:0000256" key="1">
    <source>
        <dbReference type="ARBA" id="ARBA00008021"/>
    </source>
</evidence>
<dbReference type="InterPro" id="IPR050242">
    <property type="entry name" value="JAMM_MPN+_peptidase_M67A"/>
</dbReference>
<name>A0A1G4I6P6_TRYEQ</name>
<dbReference type="EC" id="3.4.19.-" evidence="3"/>
<dbReference type="CDD" id="cd08068">
    <property type="entry name" value="MPN_BRCC36"/>
    <property type="match status" value="1"/>
</dbReference>
<dbReference type="PROSITE" id="PS50249">
    <property type="entry name" value="MPN"/>
    <property type="match status" value="1"/>
</dbReference>
<dbReference type="GeneID" id="92374392"/>
<dbReference type="Proteomes" id="UP000195570">
    <property type="component" value="Unassembled WGS sequence"/>
</dbReference>
<evidence type="ECO:0000313" key="3">
    <source>
        <dbReference type="EMBL" id="SCU67492.1"/>
    </source>
</evidence>
<dbReference type="GO" id="GO:0008237">
    <property type="term" value="F:metallopeptidase activity"/>
    <property type="evidence" value="ECO:0007669"/>
    <property type="project" value="InterPro"/>
</dbReference>
<proteinExistence type="inferred from homology"/>
<keyword evidence="3" id="KW-0378">Hydrolase</keyword>
<dbReference type="PANTHER" id="PTHR10410">
    <property type="entry name" value="EUKARYOTIC TRANSLATION INITIATION FACTOR 3 -RELATED"/>
    <property type="match status" value="1"/>
</dbReference>
<sequence length="277" mass="31173">MEAKHAPLKKVRVADTVVQACYAHAFSTEQEEVMGLLLGEICVAKDSDPYSDVGSEDFRSSPILYKEANVWDSWVVQRSVRRSDRVETAPEVLSGASEEAERCTELVGTHTRVIGWYHSHPRITPYPSHVDLRSQLSYQMLESGWVGLIFSVFYCDSTQRNATSIHCFRTGPGETHEMVELEVVPISQMPLKSPPVIDITYRLLQTFRTEVEAAVELVRQRCGGMADAVEAARGLQDAQFYTLNKLIAEPALLYLLRANDELETKVVALENRLRISK</sequence>
<dbReference type="VEuPathDB" id="TriTrypDB:TEOVI_000045200"/>
<keyword evidence="4" id="KW-1185">Reference proteome</keyword>
<dbReference type="RefSeq" id="XP_067078798.1">
    <property type="nucleotide sequence ID" value="XM_067222697.1"/>
</dbReference>
<dbReference type="GO" id="GO:0070536">
    <property type="term" value="P:protein K63-linked deubiquitination"/>
    <property type="evidence" value="ECO:0007669"/>
    <property type="project" value="InterPro"/>
</dbReference>
<reference evidence="3" key="1">
    <citation type="submission" date="2016-09" db="EMBL/GenBank/DDBJ databases">
        <authorList>
            <person name="Hebert L."/>
            <person name="Moumen B."/>
        </authorList>
    </citation>
    <scope>NUCLEOTIDE SEQUENCE [LARGE SCALE GENOMIC DNA]</scope>
    <source>
        <strain evidence="3">OVI</strain>
    </source>
</reference>
<dbReference type="InterPro" id="IPR037518">
    <property type="entry name" value="MPN"/>
</dbReference>
<dbReference type="EMBL" id="CZPT02000754">
    <property type="protein sequence ID" value="SCU67492.1"/>
    <property type="molecule type" value="Genomic_DNA"/>
</dbReference>
<dbReference type="InterPro" id="IPR000555">
    <property type="entry name" value="JAMM/MPN+_dom"/>
</dbReference>
<dbReference type="GO" id="GO:0004843">
    <property type="term" value="F:cysteine-type deubiquitinase activity"/>
    <property type="evidence" value="ECO:0007669"/>
    <property type="project" value="InterPro"/>
</dbReference>
<dbReference type="GO" id="GO:0070552">
    <property type="term" value="C:BRISC complex"/>
    <property type="evidence" value="ECO:0007669"/>
    <property type="project" value="InterPro"/>
</dbReference>
<dbReference type="Pfam" id="PF01398">
    <property type="entry name" value="JAB"/>
    <property type="match status" value="1"/>
</dbReference>
<dbReference type="SUPFAM" id="SSF102712">
    <property type="entry name" value="JAB1/MPN domain"/>
    <property type="match status" value="1"/>
</dbReference>
<dbReference type="SMART" id="SM00232">
    <property type="entry name" value="JAB_MPN"/>
    <property type="match status" value="1"/>
</dbReference>
<protein>
    <submittedName>
        <fullName evidence="3">Lys-63-specific deubiquitinase BRCC36, putative</fullName>
        <ecNumber evidence="3">3.4.19.-</ecNumber>
    </submittedName>
</protein>
<organism evidence="3 4">
    <name type="scientific">Trypanosoma equiperdum</name>
    <dbReference type="NCBI Taxonomy" id="5694"/>
    <lineage>
        <taxon>Eukaryota</taxon>
        <taxon>Discoba</taxon>
        <taxon>Euglenozoa</taxon>
        <taxon>Kinetoplastea</taxon>
        <taxon>Metakinetoplastina</taxon>
        <taxon>Trypanosomatida</taxon>
        <taxon>Trypanosomatidae</taxon>
        <taxon>Trypanosoma</taxon>
    </lineage>
</organism>
<comment type="caution">
    <text evidence="3">The sequence shown here is derived from an EMBL/GenBank/DDBJ whole genome shotgun (WGS) entry which is preliminary data.</text>
</comment>
<dbReference type="InterPro" id="IPR033860">
    <property type="entry name" value="MPN_BRCC36"/>
</dbReference>
<evidence type="ECO:0000259" key="2">
    <source>
        <dbReference type="PROSITE" id="PS50249"/>
    </source>
</evidence>
<comment type="similarity">
    <text evidence="1">Belongs to the peptidase M67A family. BRCC36 subfamily.</text>
</comment>
<dbReference type="SMR" id="A0A1G4I6P6"/>